<evidence type="ECO:0000313" key="4">
    <source>
        <dbReference type="Proteomes" id="UP000435649"/>
    </source>
</evidence>
<dbReference type="RefSeq" id="WP_154417009.1">
    <property type="nucleotide sequence ID" value="NZ_VUNS01000002.1"/>
</dbReference>
<gene>
    <name evidence="3" type="ORF">FYJ85_03540</name>
</gene>
<feature type="compositionally biased region" description="Low complexity" evidence="1">
    <location>
        <begin position="25"/>
        <end position="47"/>
    </location>
</feature>
<feature type="region of interest" description="Disordered" evidence="1">
    <location>
        <begin position="15"/>
        <end position="57"/>
    </location>
</feature>
<name>A0A844FXZ6_9BACT</name>
<organism evidence="3 4">
    <name type="scientific">Victivallis lenta</name>
    <dbReference type="NCBI Taxonomy" id="2606640"/>
    <lineage>
        <taxon>Bacteria</taxon>
        <taxon>Pseudomonadati</taxon>
        <taxon>Lentisphaerota</taxon>
        <taxon>Lentisphaeria</taxon>
        <taxon>Victivallales</taxon>
        <taxon>Victivallaceae</taxon>
        <taxon>Victivallis</taxon>
    </lineage>
</organism>
<accession>A0A844FXZ6</accession>
<keyword evidence="2" id="KW-0812">Transmembrane</keyword>
<dbReference type="Proteomes" id="UP000435649">
    <property type="component" value="Unassembled WGS sequence"/>
</dbReference>
<proteinExistence type="predicted"/>
<protein>
    <submittedName>
        <fullName evidence="3">Uncharacterized protein</fullName>
    </submittedName>
</protein>
<evidence type="ECO:0000256" key="1">
    <source>
        <dbReference type="SAM" id="MobiDB-lite"/>
    </source>
</evidence>
<sequence length="303" mass="33553">MSNPDEELDLFSFAEAQEAEKTAEEPAAAPAVPAAGAEETPPAADPESGLTFPARVPPPKALTRSDFQQLCVGFLASLAPHAVATSVPVRRFKYKVNAAGFWRGENARSKDVVKTAVVVLFDQVDNCFCECVDQQALLGEIHSLRGEKERLEAEIRENEPELASTDDLFSELRSWDYASSRNPAYRKLRARLEKLQHTLHQGSRLERIRRAGAADLCYLAVPTGLIAPDEIEAGWGIVYLNADRSFTLVREAELQTGVEPCNRQFLAQNIAVAATTAVLFMAGVDRRGKSVRFRRFPRKRQVQ</sequence>
<feature type="transmembrane region" description="Helical" evidence="2">
    <location>
        <begin position="265"/>
        <end position="284"/>
    </location>
</feature>
<keyword evidence="2" id="KW-0472">Membrane</keyword>
<keyword evidence="4" id="KW-1185">Reference proteome</keyword>
<dbReference type="EMBL" id="VUNS01000002">
    <property type="protein sequence ID" value="MST96117.1"/>
    <property type="molecule type" value="Genomic_DNA"/>
</dbReference>
<evidence type="ECO:0000256" key="2">
    <source>
        <dbReference type="SAM" id="Phobius"/>
    </source>
</evidence>
<evidence type="ECO:0000313" key="3">
    <source>
        <dbReference type="EMBL" id="MST96117.1"/>
    </source>
</evidence>
<comment type="caution">
    <text evidence="3">The sequence shown here is derived from an EMBL/GenBank/DDBJ whole genome shotgun (WGS) entry which is preliminary data.</text>
</comment>
<keyword evidence="2" id="KW-1133">Transmembrane helix</keyword>
<reference evidence="3 4" key="1">
    <citation type="submission" date="2019-08" db="EMBL/GenBank/DDBJ databases">
        <title>In-depth cultivation of the pig gut microbiome towards novel bacterial diversity and tailored functional studies.</title>
        <authorList>
            <person name="Wylensek D."/>
            <person name="Hitch T.C.A."/>
            <person name="Clavel T."/>
        </authorList>
    </citation>
    <scope>NUCLEOTIDE SEQUENCE [LARGE SCALE GENOMIC DNA]</scope>
    <source>
        <strain evidence="3 4">BBE-744-WT-12</strain>
    </source>
</reference>
<dbReference type="AlphaFoldDB" id="A0A844FXZ6"/>